<accession>A0A1I7FI75</accession>
<proteinExistence type="predicted"/>
<dbReference type="RefSeq" id="WP_074949250.1">
    <property type="nucleotide sequence ID" value="NZ_FPBV01000001.1"/>
</dbReference>
<dbReference type="PANTHER" id="PTHR30213:SF0">
    <property type="entry name" value="UPF0761 MEMBRANE PROTEIN YIHY"/>
    <property type="match status" value="1"/>
</dbReference>
<dbReference type="Proteomes" id="UP000183508">
    <property type="component" value="Unassembled WGS sequence"/>
</dbReference>
<comment type="subcellular location">
    <subcellularLocation>
        <location evidence="1">Cell membrane</location>
        <topology evidence="1">Multi-pass membrane protein</topology>
    </subcellularLocation>
</comment>
<dbReference type="PANTHER" id="PTHR30213">
    <property type="entry name" value="INNER MEMBRANE PROTEIN YHJD"/>
    <property type="match status" value="1"/>
</dbReference>
<feature type="transmembrane region" description="Helical" evidence="6">
    <location>
        <begin position="35"/>
        <end position="58"/>
    </location>
</feature>
<evidence type="ECO:0000313" key="8">
    <source>
        <dbReference type="Proteomes" id="UP000183508"/>
    </source>
</evidence>
<evidence type="ECO:0000256" key="5">
    <source>
        <dbReference type="ARBA" id="ARBA00023136"/>
    </source>
</evidence>
<keyword evidence="3 6" id="KW-0812">Transmembrane</keyword>
<dbReference type="OrthoDB" id="2372134at2"/>
<gene>
    <name evidence="7" type="ORF">SAMN05421543_101271</name>
</gene>
<dbReference type="AlphaFoldDB" id="A0A1I7FI75"/>
<evidence type="ECO:0000256" key="2">
    <source>
        <dbReference type="ARBA" id="ARBA00022475"/>
    </source>
</evidence>
<feature type="transmembrane region" description="Helical" evidence="6">
    <location>
        <begin position="249"/>
        <end position="275"/>
    </location>
</feature>
<feature type="transmembrane region" description="Helical" evidence="6">
    <location>
        <begin position="142"/>
        <end position="167"/>
    </location>
</feature>
<dbReference type="GO" id="GO:0005886">
    <property type="term" value="C:plasma membrane"/>
    <property type="evidence" value="ECO:0007669"/>
    <property type="project" value="UniProtKB-SubCell"/>
</dbReference>
<keyword evidence="8" id="KW-1185">Reference proteome</keyword>
<name>A0A1I7FI75_9BACL</name>
<keyword evidence="2" id="KW-1003">Cell membrane</keyword>
<evidence type="ECO:0000256" key="1">
    <source>
        <dbReference type="ARBA" id="ARBA00004651"/>
    </source>
</evidence>
<dbReference type="STRING" id="392015.SAMN05421543_101271"/>
<evidence type="ECO:0000256" key="4">
    <source>
        <dbReference type="ARBA" id="ARBA00022989"/>
    </source>
</evidence>
<evidence type="ECO:0000256" key="3">
    <source>
        <dbReference type="ARBA" id="ARBA00022692"/>
    </source>
</evidence>
<dbReference type="Pfam" id="PF03631">
    <property type="entry name" value="Virul_fac_BrkB"/>
    <property type="match status" value="1"/>
</dbReference>
<evidence type="ECO:0000256" key="6">
    <source>
        <dbReference type="SAM" id="Phobius"/>
    </source>
</evidence>
<dbReference type="PIRSF" id="PIRSF035875">
    <property type="entry name" value="RNase_BN"/>
    <property type="match status" value="1"/>
</dbReference>
<evidence type="ECO:0000313" key="7">
    <source>
        <dbReference type="EMBL" id="SFU35912.1"/>
    </source>
</evidence>
<dbReference type="eggNOG" id="COG1295">
    <property type="taxonomic scope" value="Bacteria"/>
</dbReference>
<reference evidence="8" key="1">
    <citation type="submission" date="2016-10" db="EMBL/GenBank/DDBJ databases">
        <authorList>
            <person name="Varghese N."/>
        </authorList>
    </citation>
    <scope>NUCLEOTIDE SEQUENCE [LARGE SCALE GENOMIC DNA]</scope>
    <source>
        <strain evidence="8">DSM 17980</strain>
    </source>
</reference>
<dbReference type="InterPro" id="IPR017039">
    <property type="entry name" value="Virul_fac_BrkB"/>
</dbReference>
<sequence length="294" mass="32279">MKPGRRKGLAGGVRAAWGFLWDLAMSVARHDIASLAAVISFYAFFSLFPLLLLIIYAVSRLVPDAQMAQLLMSMLHPYFPALEEEKEVIEVNIGWLSAAGPRVGVLSAITLLWSATSGFIAVQQAMDVIWESPQRSFLARRWIAFLMLCVLLLLGLGSALVMTVYPATHRFVTDNPALAVPLHVLHGLSRVVFPLSLFLGFLVSYRYLPSRKPPWVALVPGALTATILLDKGRQLFLWYAGLAIGRYQLVYGTLTAVMLFLLWLYIGSIVTLFGVEVAAAIDRALEDEGGGETA</sequence>
<feature type="transmembrane region" description="Helical" evidence="6">
    <location>
        <begin position="187"/>
        <end position="205"/>
    </location>
</feature>
<organism evidence="7 8">
    <name type="scientific">Alicyclobacillus macrosporangiidus</name>
    <dbReference type="NCBI Taxonomy" id="392015"/>
    <lineage>
        <taxon>Bacteria</taxon>
        <taxon>Bacillati</taxon>
        <taxon>Bacillota</taxon>
        <taxon>Bacilli</taxon>
        <taxon>Bacillales</taxon>
        <taxon>Alicyclobacillaceae</taxon>
        <taxon>Alicyclobacillus</taxon>
    </lineage>
</organism>
<protein>
    <submittedName>
        <fullName evidence="7">Membrane protein</fullName>
    </submittedName>
</protein>
<keyword evidence="4 6" id="KW-1133">Transmembrane helix</keyword>
<feature type="transmembrane region" description="Helical" evidence="6">
    <location>
        <begin position="103"/>
        <end position="122"/>
    </location>
</feature>
<keyword evidence="5 6" id="KW-0472">Membrane</keyword>
<feature type="transmembrane region" description="Helical" evidence="6">
    <location>
        <begin position="212"/>
        <end position="229"/>
    </location>
</feature>
<dbReference type="EMBL" id="FPBV01000001">
    <property type="protein sequence ID" value="SFU35912.1"/>
    <property type="molecule type" value="Genomic_DNA"/>
</dbReference>
<dbReference type="NCBIfam" id="TIGR00765">
    <property type="entry name" value="yihY_not_rbn"/>
    <property type="match status" value="1"/>
</dbReference>